<protein>
    <recommendedName>
        <fullName evidence="4">Secreted protein</fullName>
    </recommendedName>
</protein>
<keyword evidence="3" id="KW-1185">Reference proteome</keyword>
<comment type="caution">
    <text evidence="2">The sequence shown here is derived from an EMBL/GenBank/DDBJ whole genome shotgun (WGS) entry which is preliminary data.</text>
</comment>
<evidence type="ECO:0000313" key="2">
    <source>
        <dbReference type="EMBL" id="KAK7550843.1"/>
    </source>
</evidence>
<evidence type="ECO:0000256" key="1">
    <source>
        <dbReference type="SAM" id="Phobius"/>
    </source>
</evidence>
<gene>
    <name evidence="2" type="ORF">IWX46DRAFT_594236</name>
</gene>
<dbReference type="EMBL" id="JBBPDW010000007">
    <property type="protein sequence ID" value="KAK7550843.1"/>
    <property type="molecule type" value="Genomic_DNA"/>
</dbReference>
<proteinExistence type="predicted"/>
<organism evidence="2 3">
    <name type="scientific">Phyllosticta citricarpa</name>
    <dbReference type="NCBI Taxonomy" id="55181"/>
    <lineage>
        <taxon>Eukaryota</taxon>
        <taxon>Fungi</taxon>
        <taxon>Dikarya</taxon>
        <taxon>Ascomycota</taxon>
        <taxon>Pezizomycotina</taxon>
        <taxon>Dothideomycetes</taxon>
        <taxon>Dothideomycetes incertae sedis</taxon>
        <taxon>Botryosphaeriales</taxon>
        <taxon>Phyllostictaceae</taxon>
        <taxon>Phyllosticta</taxon>
    </lineage>
</organism>
<evidence type="ECO:0008006" key="4">
    <source>
        <dbReference type="Google" id="ProtNLM"/>
    </source>
</evidence>
<evidence type="ECO:0000313" key="3">
    <source>
        <dbReference type="Proteomes" id="UP001365128"/>
    </source>
</evidence>
<reference evidence="2 3" key="1">
    <citation type="submission" date="2024-04" db="EMBL/GenBank/DDBJ databases">
        <title>Phyllosticta paracitricarpa is synonymous to the EU quarantine fungus P. citricarpa based on phylogenomic analyses.</title>
        <authorList>
            <consortium name="Lawrence Berkeley National Laboratory"/>
            <person name="Van Ingen-Buijs V.A."/>
            <person name="Van Westerhoven A.C."/>
            <person name="Haridas S."/>
            <person name="Skiadas P."/>
            <person name="Martin F."/>
            <person name="Groenewald J.Z."/>
            <person name="Crous P.W."/>
            <person name="Seidl M.F."/>
        </authorList>
    </citation>
    <scope>NUCLEOTIDE SEQUENCE [LARGE SCALE GENOMIC DNA]</scope>
    <source>
        <strain evidence="2 3">CBS 122670</strain>
    </source>
</reference>
<feature type="transmembrane region" description="Helical" evidence="1">
    <location>
        <begin position="12"/>
        <end position="31"/>
    </location>
</feature>
<keyword evidence="1" id="KW-1133">Transmembrane helix</keyword>
<sequence>MSTGKCLLEDSFHLSMLVFFLFCFESVRYAGSAWAFCGFRIRMRMDARRHQLCALSLFSSRHFISSCRLSVRLILLRGFIKPCSCCRYRCISTKKAPPQGDTFSFVRVSVGRYSLGCCFLFFRSSFLSASLLPLSSSSSSSQRK</sequence>
<accession>A0ABR1MJ92</accession>
<dbReference type="Proteomes" id="UP001365128">
    <property type="component" value="Unassembled WGS sequence"/>
</dbReference>
<keyword evidence="1" id="KW-0812">Transmembrane</keyword>
<keyword evidence="1" id="KW-0472">Membrane</keyword>
<name>A0ABR1MJ92_9PEZI</name>